<protein>
    <submittedName>
        <fullName evidence="1">Uncharacterized protein</fullName>
    </submittedName>
</protein>
<proteinExistence type="predicted"/>
<evidence type="ECO:0000313" key="2">
    <source>
        <dbReference type="Proteomes" id="UP001217089"/>
    </source>
</evidence>
<dbReference type="Proteomes" id="UP001217089">
    <property type="component" value="Unassembled WGS sequence"/>
</dbReference>
<organism evidence="1 2">
    <name type="scientific">Tegillarca granosa</name>
    <name type="common">Malaysian cockle</name>
    <name type="synonym">Anadara granosa</name>
    <dbReference type="NCBI Taxonomy" id="220873"/>
    <lineage>
        <taxon>Eukaryota</taxon>
        <taxon>Metazoa</taxon>
        <taxon>Spiralia</taxon>
        <taxon>Lophotrochozoa</taxon>
        <taxon>Mollusca</taxon>
        <taxon>Bivalvia</taxon>
        <taxon>Autobranchia</taxon>
        <taxon>Pteriomorphia</taxon>
        <taxon>Arcoida</taxon>
        <taxon>Arcoidea</taxon>
        <taxon>Arcidae</taxon>
        <taxon>Tegillarca</taxon>
    </lineage>
</organism>
<comment type="caution">
    <text evidence="1">The sequence shown here is derived from an EMBL/GenBank/DDBJ whole genome shotgun (WGS) entry which is preliminary data.</text>
</comment>
<gene>
    <name evidence="1" type="ORF">KUTeg_009502</name>
</gene>
<name>A0ABQ9F416_TEGGR</name>
<keyword evidence="2" id="KW-1185">Reference proteome</keyword>
<accession>A0ABQ9F416</accession>
<dbReference type="EMBL" id="JARBDR010000440">
    <property type="protein sequence ID" value="KAJ8312129.1"/>
    <property type="molecule type" value="Genomic_DNA"/>
</dbReference>
<reference evidence="1 2" key="1">
    <citation type="submission" date="2022-12" db="EMBL/GenBank/DDBJ databases">
        <title>Chromosome-level genome of Tegillarca granosa.</title>
        <authorList>
            <person name="Kim J."/>
        </authorList>
    </citation>
    <scope>NUCLEOTIDE SEQUENCE [LARGE SCALE GENOMIC DNA]</scope>
    <source>
        <strain evidence="1">Teg-2019</strain>
        <tissue evidence="1">Adductor muscle</tissue>
    </source>
</reference>
<evidence type="ECO:0000313" key="1">
    <source>
        <dbReference type="EMBL" id="KAJ8312129.1"/>
    </source>
</evidence>
<sequence length="72" mass="8844">MNLKSITVRNVKYYFFKRVQFEKCQWHHELSFFMRFNLTPYCLYLGVTDFLTALMNFHKVLMPLQKCLLSRN</sequence>